<dbReference type="OrthoDB" id="5084612at2759"/>
<evidence type="ECO:0000256" key="1">
    <source>
        <dbReference type="SAM" id="MobiDB-lite"/>
    </source>
</evidence>
<organism evidence="2">
    <name type="scientific">Fusarium oxysporum f. sp. pisi HDV247</name>
    <dbReference type="NCBI Taxonomy" id="1080344"/>
    <lineage>
        <taxon>Eukaryota</taxon>
        <taxon>Fungi</taxon>
        <taxon>Dikarya</taxon>
        <taxon>Ascomycota</taxon>
        <taxon>Pezizomycotina</taxon>
        <taxon>Sordariomycetes</taxon>
        <taxon>Hypocreomycetidae</taxon>
        <taxon>Hypocreales</taxon>
        <taxon>Nectriaceae</taxon>
        <taxon>Fusarium</taxon>
        <taxon>Fusarium oxysporum species complex</taxon>
    </lineage>
</organism>
<gene>
    <name evidence="2" type="ORF">FOVG_13870</name>
</gene>
<dbReference type="AlphaFoldDB" id="W9NYQ2"/>
<proteinExistence type="predicted"/>
<sequence length="193" mass="21337">MSHTSELVAIGRPRIGKPLKPRPGHDCRQRAASSYSLPLGDRFSTPPHRAGHQVSQAITPSRIQRRRPAVSGHQRAESFEHYISSTRNLTRRNPSNDEIIMVGFANGLLPRRGRALAPTSGSGLGESPPLPRRQDMEQLEQCVEDLQIALRGEADGPQPSELLHYTASARSAWSISQINTSKRLCEEPGIIWP</sequence>
<reference evidence="2" key="1">
    <citation type="submission" date="2011-10" db="EMBL/GenBank/DDBJ databases">
        <title>The Genome Sequence of Fusarium oxysporum HDV247.</title>
        <authorList>
            <consortium name="The Broad Institute Genome Sequencing Platform"/>
            <person name="Ma L.-J."/>
            <person name="Gale L.R."/>
            <person name="Schwartz D.C."/>
            <person name="Zhou S."/>
            <person name="Corby-Kistler H."/>
            <person name="Young S.K."/>
            <person name="Zeng Q."/>
            <person name="Gargeya S."/>
            <person name="Fitzgerald M."/>
            <person name="Haas B."/>
            <person name="Abouelleil A."/>
            <person name="Alvarado L."/>
            <person name="Arachchi H.M."/>
            <person name="Berlin A."/>
            <person name="Brown A."/>
            <person name="Chapman S.B."/>
            <person name="Chen Z."/>
            <person name="Dunbar C."/>
            <person name="Freedman E."/>
            <person name="Gearin G."/>
            <person name="Goldberg J."/>
            <person name="Griggs A."/>
            <person name="Gujja S."/>
            <person name="Heiman D."/>
            <person name="Howarth C."/>
            <person name="Larson L."/>
            <person name="Lui A."/>
            <person name="MacDonald P.J.P."/>
            <person name="Montmayeur A."/>
            <person name="Murphy C."/>
            <person name="Neiman D."/>
            <person name="Pearson M."/>
            <person name="Priest M."/>
            <person name="Roberts A."/>
            <person name="Saif S."/>
            <person name="Shea T."/>
            <person name="Shenoy N."/>
            <person name="Sisk P."/>
            <person name="Stolte C."/>
            <person name="Sykes S."/>
            <person name="Wortman J."/>
            <person name="Nusbaum C."/>
            <person name="Birren B."/>
        </authorList>
    </citation>
    <scope>NUCLEOTIDE SEQUENCE [LARGE SCALE GENOMIC DNA]</scope>
    <source>
        <strain evidence="2">HDV247</strain>
    </source>
</reference>
<feature type="region of interest" description="Disordered" evidence="1">
    <location>
        <begin position="1"/>
        <end position="91"/>
    </location>
</feature>
<reference evidence="2" key="2">
    <citation type="submission" date="2012-05" db="EMBL/GenBank/DDBJ databases">
        <title>Annotation of the Genome Sequence of Fusarium oxysporum HDV247.</title>
        <authorList>
            <consortium name="The Broad Institute Genomics Platform"/>
            <person name="Ma L.-J."/>
            <person name="Corby-Kistler H."/>
            <person name="Broz K."/>
            <person name="Gale L.R."/>
            <person name="Jonkers W."/>
            <person name="O'Donnell K."/>
            <person name="Ploetz R."/>
            <person name="Steinberg C."/>
            <person name="Schwartz D.C."/>
            <person name="VanEtten H."/>
            <person name="Zhou S."/>
            <person name="Young S.K."/>
            <person name="Zeng Q."/>
            <person name="Gargeya S."/>
            <person name="Fitzgerald M."/>
            <person name="Abouelleil A."/>
            <person name="Alvarado L."/>
            <person name="Chapman S.B."/>
            <person name="Gainer-Dewar J."/>
            <person name="Goldberg J."/>
            <person name="Griggs A."/>
            <person name="Gujja S."/>
            <person name="Hansen M."/>
            <person name="Howarth C."/>
            <person name="Imamovic A."/>
            <person name="Ireland A."/>
            <person name="Larimer J."/>
            <person name="McCowan C."/>
            <person name="Murphy C."/>
            <person name="Pearson M."/>
            <person name="Poon T.W."/>
            <person name="Priest M."/>
            <person name="Roberts A."/>
            <person name="Saif S."/>
            <person name="Shea T."/>
            <person name="Sykes S."/>
            <person name="Wortman J."/>
            <person name="Nusbaum C."/>
            <person name="Birren B."/>
        </authorList>
    </citation>
    <scope>NUCLEOTIDE SEQUENCE</scope>
    <source>
        <strain evidence="2">HDV247</strain>
    </source>
</reference>
<dbReference type="Proteomes" id="UP000030751">
    <property type="component" value="Unassembled WGS sequence"/>
</dbReference>
<dbReference type="HOGENOM" id="CLU_118676_0_0_1"/>
<protein>
    <submittedName>
        <fullName evidence="2">Uncharacterized protein</fullName>
    </submittedName>
</protein>
<evidence type="ECO:0000313" key="2">
    <source>
        <dbReference type="EMBL" id="EXA35102.1"/>
    </source>
</evidence>
<name>W9NYQ2_FUSOX</name>
<feature type="compositionally biased region" description="Polar residues" evidence="1">
    <location>
        <begin position="53"/>
        <end position="62"/>
    </location>
</feature>
<accession>W9NYQ2</accession>
<dbReference type="EMBL" id="JH650979">
    <property type="protein sequence ID" value="EXA35102.1"/>
    <property type="molecule type" value="Genomic_DNA"/>
</dbReference>